<dbReference type="Proteomes" id="UP000663193">
    <property type="component" value="Chromosome 22"/>
</dbReference>
<keyword evidence="1" id="KW-0732">Signal</keyword>
<accession>A0A7U2NR90</accession>
<proteinExistence type="predicted"/>
<evidence type="ECO:0000313" key="3">
    <source>
        <dbReference type="Proteomes" id="UP000663193"/>
    </source>
</evidence>
<gene>
    <name evidence="2" type="ORF">JI435_131250</name>
</gene>
<keyword evidence="3" id="KW-1185">Reference proteome</keyword>
<evidence type="ECO:0000313" key="2">
    <source>
        <dbReference type="EMBL" id="QRD07486.1"/>
    </source>
</evidence>
<feature type="chain" id="PRO_5031411530" evidence="1">
    <location>
        <begin position="20"/>
        <end position="89"/>
    </location>
</feature>
<dbReference type="AlphaFoldDB" id="A0A7U2NR90"/>
<protein>
    <submittedName>
        <fullName evidence="2">Uncharacterized protein</fullName>
    </submittedName>
</protein>
<organism evidence="2 3">
    <name type="scientific">Phaeosphaeria nodorum (strain SN15 / ATCC MYA-4574 / FGSC 10173)</name>
    <name type="common">Glume blotch fungus</name>
    <name type="synonym">Parastagonospora nodorum</name>
    <dbReference type="NCBI Taxonomy" id="321614"/>
    <lineage>
        <taxon>Eukaryota</taxon>
        <taxon>Fungi</taxon>
        <taxon>Dikarya</taxon>
        <taxon>Ascomycota</taxon>
        <taxon>Pezizomycotina</taxon>
        <taxon>Dothideomycetes</taxon>
        <taxon>Pleosporomycetidae</taxon>
        <taxon>Pleosporales</taxon>
        <taxon>Pleosporineae</taxon>
        <taxon>Phaeosphaeriaceae</taxon>
        <taxon>Parastagonospora</taxon>
    </lineage>
</organism>
<dbReference type="VEuPathDB" id="FungiDB:JI435_131250"/>
<name>A0A7U2NR90_PHANO</name>
<feature type="signal peptide" evidence="1">
    <location>
        <begin position="1"/>
        <end position="19"/>
    </location>
</feature>
<dbReference type="EMBL" id="CP069044">
    <property type="protein sequence ID" value="QRD07486.1"/>
    <property type="molecule type" value="Genomic_DNA"/>
</dbReference>
<evidence type="ECO:0000256" key="1">
    <source>
        <dbReference type="SAM" id="SignalP"/>
    </source>
</evidence>
<sequence length="89" mass="9880">MKALTFLLSLFALFTVAMSTTIPQVDDSTSASPISVLDANKYNCRDCSALLRKCHENCTSDQCWNDCKPLICKAVVDGKWCGPMCLWHC</sequence>
<reference evidence="3" key="1">
    <citation type="journal article" date="2021" name="BMC Genomics">
        <title>Chromosome-level genome assembly and manually-curated proteome of model necrotroph Parastagonospora nodorum Sn15 reveals a genome-wide trove of candidate effector homologs, and redundancy of virulence-related functions within an accessory chromosome.</title>
        <authorList>
            <person name="Bertazzoni S."/>
            <person name="Jones D.A.B."/>
            <person name="Phan H.T."/>
            <person name="Tan K.-C."/>
            <person name="Hane J.K."/>
        </authorList>
    </citation>
    <scope>NUCLEOTIDE SEQUENCE [LARGE SCALE GENOMIC DNA]</scope>
    <source>
        <strain evidence="3">SN15 / ATCC MYA-4574 / FGSC 10173)</strain>
    </source>
</reference>